<dbReference type="InterPro" id="IPR029069">
    <property type="entry name" value="HotDog_dom_sf"/>
</dbReference>
<protein>
    <submittedName>
        <fullName evidence="1">Thioesterase</fullName>
    </submittedName>
</protein>
<comment type="caution">
    <text evidence="1">The sequence shown here is derived from an EMBL/GenBank/DDBJ whole genome shotgun (WGS) entry which is preliminary data.</text>
</comment>
<dbReference type="Gene3D" id="3.10.129.10">
    <property type="entry name" value="Hotdog Thioesterase"/>
    <property type="match status" value="1"/>
</dbReference>
<evidence type="ECO:0000313" key="1">
    <source>
        <dbReference type="EMBL" id="TPD61706.1"/>
    </source>
</evidence>
<dbReference type="GO" id="GO:0047617">
    <property type="term" value="F:fatty acyl-CoA hydrolase activity"/>
    <property type="evidence" value="ECO:0007669"/>
    <property type="project" value="TreeGrafter"/>
</dbReference>
<reference evidence="2" key="1">
    <citation type="submission" date="2019-06" db="EMBL/GenBank/DDBJ databases">
        <title>The complete genome of Emcibacter congregatus ZYLT.</title>
        <authorList>
            <person name="Zhao Z."/>
        </authorList>
    </citation>
    <scope>NUCLEOTIDE SEQUENCE [LARGE SCALE GENOMIC DNA]</scope>
    <source>
        <strain evidence="2">MCCC 1A06723</strain>
    </source>
</reference>
<organism evidence="1 2">
    <name type="scientific">Emcibacter nanhaiensis</name>
    <dbReference type="NCBI Taxonomy" id="1505037"/>
    <lineage>
        <taxon>Bacteria</taxon>
        <taxon>Pseudomonadati</taxon>
        <taxon>Pseudomonadota</taxon>
        <taxon>Alphaproteobacteria</taxon>
        <taxon>Emcibacterales</taxon>
        <taxon>Emcibacteraceae</taxon>
        <taxon>Emcibacter</taxon>
    </lineage>
</organism>
<dbReference type="EMBL" id="VFIY01000005">
    <property type="protein sequence ID" value="TPD61706.1"/>
    <property type="molecule type" value="Genomic_DNA"/>
</dbReference>
<sequence>MIETYRGIVYPTQLDHMGHMNVQWYTAKFDEATWHFVSALGLTQDYVQGSGMGMAALQNTTHYKAEVMVGRLLVIKSKLLEINNKTIKFLHVMYDAESGQEVATSELIGAHLDRTKRKAVPFPEEIAAKARAMLAAEQ</sequence>
<dbReference type="CDD" id="cd00586">
    <property type="entry name" value="4HBT"/>
    <property type="match status" value="1"/>
</dbReference>
<evidence type="ECO:0000313" key="2">
    <source>
        <dbReference type="Proteomes" id="UP000319148"/>
    </source>
</evidence>
<gene>
    <name evidence="1" type="ORF">FIV46_05705</name>
</gene>
<dbReference type="PANTHER" id="PTHR31793">
    <property type="entry name" value="4-HYDROXYBENZOYL-COA THIOESTERASE FAMILY MEMBER"/>
    <property type="match status" value="1"/>
</dbReference>
<keyword evidence="2" id="KW-1185">Reference proteome</keyword>
<dbReference type="PANTHER" id="PTHR31793:SF2">
    <property type="entry name" value="BLR1345 PROTEIN"/>
    <property type="match status" value="1"/>
</dbReference>
<dbReference type="OrthoDB" id="7597365at2"/>
<dbReference type="SUPFAM" id="SSF54637">
    <property type="entry name" value="Thioesterase/thiol ester dehydrase-isomerase"/>
    <property type="match status" value="1"/>
</dbReference>
<dbReference type="RefSeq" id="WP_139939307.1">
    <property type="nucleotide sequence ID" value="NZ_JBHSYP010000003.1"/>
</dbReference>
<dbReference type="Proteomes" id="UP000319148">
    <property type="component" value="Unassembled WGS sequence"/>
</dbReference>
<proteinExistence type="predicted"/>
<dbReference type="Pfam" id="PF13279">
    <property type="entry name" value="4HBT_2"/>
    <property type="match status" value="1"/>
</dbReference>
<accession>A0A501PPI4</accession>
<dbReference type="InterPro" id="IPR050563">
    <property type="entry name" value="4-hydroxybenzoyl-CoA_TE"/>
</dbReference>
<dbReference type="AlphaFoldDB" id="A0A501PPI4"/>
<name>A0A501PPI4_9PROT</name>